<dbReference type="PANTHER" id="PTHR12863:SF1">
    <property type="entry name" value="FATTY ACID 2-HYDROXYLASE"/>
    <property type="match status" value="1"/>
</dbReference>
<evidence type="ECO:0000256" key="24">
    <source>
        <dbReference type="ARBA" id="ARBA00029305"/>
    </source>
</evidence>
<comment type="pathway">
    <text evidence="4">Lipid metabolism.</text>
</comment>
<dbReference type="GO" id="GO:0080132">
    <property type="term" value="F:fatty acid 2-hydroxylase activity"/>
    <property type="evidence" value="ECO:0007669"/>
    <property type="project" value="InterPro"/>
</dbReference>
<keyword evidence="16" id="KW-0560">Oxidoreductase</keyword>
<evidence type="ECO:0000256" key="18">
    <source>
        <dbReference type="ARBA" id="ARBA00023098"/>
    </source>
</evidence>
<evidence type="ECO:0000256" key="7">
    <source>
        <dbReference type="ARBA" id="ARBA00022617"/>
    </source>
</evidence>
<evidence type="ECO:0000256" key="3">
    <source>
        <dbReference type="ARBA" id="ARBA00004991"/>
    </source>
</evidence>
<evidence type="ECO:0000256" key="2">
    <source>
        <dbReference type="ARBA" id="ARBA00004477"/>
    </source>
</evidence>
<comment type="catalytic activity">
    <reaction evidence="24">
        <text>a 3'-end uridylyl-adenosine-RNA = a 3'-end 2',3'-cyclophospho-uridine-RNA + adenosine</text>
        <dbReference type="Rhea" id="RHEA:67896"/>
        <dbReference type="Rhea" id="RHEA-COMP:17385"/>
        <dbReference type="Rhea" id="RHEA-COMP:17386"/>
        <dbReference type="ChEBI" id="CHEBI:16335"/>
        <dbReference type="ChEBI" id="CHEBI:85644"/>
        <dbReference type="ChEBI" id="CHEBI:176518"/>
    </reaction>
    <physiologicalReaction direction="left-to-right" evidence="24">
        <dbReference type="Rhea" id="RHEA:67897"/>
    </physiologicalReaction>
</comment>
<evidence type="ECO:0000256" key="11">
    <source>
        <dbReference type="ARBA" id="ARBA00022801"/>
    </source>
</evidence>
<dbReference type="Gene3D" id="3.10.120.10">
    <property type="entry name" value="Cytochrome b5-like heme/steroid binding domain"/>
    <property type="match status" value="1"/>
</dbReference>
<dbReference type="Gene3D" id="3.90.1140.10">
    <property type="entry name" value="Cyclic phosphodiesterase"/>
    <property type="match status" value="1"/>
</dbReference>
<dbReference type="AlphaFoldDB" id="A0A8X7WSZ7"/>
<keyword evidence="10" id="KW-0479">Metal-binding</keyword>
<dbReference type="GO" id="GO:0034477">
    <property type="term" value="P:U6 snRNA 3'-end processing"/>
    <property type="evidence" value="ECO:0007669"/>
    <property type="project" value="InterPro"/>
</dbReference>
<evidence type="ECO:0000256" key="1">
    <source>
        <dbReference type="ARBA" id="ARBA00001947"/>
    </source>
</evidence>
<feature type="transmembrane region" description="Helical" evidence="30">
    <location>
        <begin position="279"/>
        <end position="302"/>
    </location>
</feature>
<dbReference type="Pfam" id="PF04116">
    <property type="entry name" value="FA_hydroxylase"/>
    <property type="match status" value="1"/>
</dbReference>
<dbReference type="GO" id="GO:0005789">
    <property type="term" value="C:endoplasmic reticulum membrane"/>
    <property type="evidence" value="ECO:0007669"/>
    <property type="project" value="UniProtKB-SubCell"/>
</dbReference>
<keyword evidence="8 30" id="KW-0812">Transmembrane</keyword>
<dbReference type="Pfam" id="PF13870">
    <property type="entry name" value="CCDC113_CCDC96_CC"/>
    <property type="match status" value="1"/>
</dbReference>
<feature type="transmembrane region" description="Helical" evidence="30">
    <location>
        <begin position="254"/>
        <end position="272"/>
    </location>
</feature>
<dbReference type="PANTHER" id="PTHR12863">
    <property type="entry name" value="FATTY ACID HYDROXYLASE"/>
    <property type="match status" value="1"/>
</dbReference>
<evidence type="ECO:0000256" key="15">
    <source>
        <dbReference type="ARBA" id="ARBA00022989"/>
    </source>
</evidence>
<keyword evidence="9" id="KW-0540">Nuclease</keyword>
<keyword evidence="6" id="KW-0444">Lipid biosynthesis</keyword>
<dbReference type="Proteomes" id="UP000886611">
    <property type="component" value="Unassembled WGS sequence"/>
</dbReference>
<keyword evidence="13" id="KW-0276">Fatty acid metabolism</keyword>
<organism evidence="32 33">
    <name type="scientific">Polypterus senegalus</name>
    <name type="common">Senegal bichir</name>
    <dbReference type="NCBI Taxonomy" id="55291"/>
    <lineage>
        <taxon>Eukaryota</taxon>
        <taxon>Metazoa</taxon>
        <taxon>Chordata</taxon>
        <taxon>Craniata</taxon>
        <taxon>Vertebrata</taxon>
        <taxon>Euteleostomi</taxon>
        <taxon>Actinopterygii</taxon>
        <taxon>Polypteriformes</taxon>
        <taxon>Polypteridae</taxon>
        <taxon>Polypterus</taxon>
    </lineage>
</organism>
<evidence type="ECO:0000256" key="23">
    <source>
        <dbReference type="ARBA" id="ARBA00029300"/>
    </source>
</evidence>
<evidence type="ECO:0000256" key="13">
    <source>
        <dbReference type="ARBA" id="ARBA00022832"/>
    </source>
</evidence>
<evidence type="ECO:0000256" key="21">
    <source>
        <dbReference type="ARBA" id="ARBA00023239"/>
    </source>
</evidence>
<dbReference type="InterPro" id="IPR027521">
    <property type="entry name" value="Usb1"/>
</dbReference>
<evidence type="ECO:0000256" key="8">
    <source>
        <dbReference type="ARBA" id="ARBA00022692"/>
    </source>
</evidence>
<comment type="similarity">
    <text evidence="5">Belongs to the sterol desaturase family. SCS7 subfamily.</text>
</comment>
<evidence type="ECO:0000256" key="10">
    <source>
        <dbReference type="ARBA" id="ARBA00022723"/>
    </source>
</evidence>
<evidence type="ECO:0000256" key="19">
    <source>
        <dbReference type="ARBA" id="ARBA00023136"/>
    </source>
</evidence>
<dbReference type="InterPro" id="IPR014430">
    <property type="entry name" value="Scs7"/>
</dbReference>
<keyword evidence="17" id="KW-0408">Iron</keyword>
<dbReference type="InterPro" id="IPR006694">
    <property type="entry name" value="Fatty_acid_hydroxylase"/>
</dbReference>
<keyword evidence="20" id="KW-0275">Fatty acid biosynthesis</keyword>
<dbReference type="EMBL" id="JAATIS010009265">
    <property type="protein sequence ID" value="KAG2455480.1"/>
    <property type="molecule type" value="Genomic_DNA"/>
</dbReference>
<dbReference type="FunFam" id="3.90.1140.10:FF:000002">
    <property type="entry name" value="U6 snRNA phosphodiesterase"/>
    <property type="match status" value="1"/>
</dbReference>
<feature type="transmembrane region" description="Helical" evidence="30">
    <location>
        <begin position="158"/>
        <end position="177"/>
    </location>
</feature>
<evidence type="ECO:0000256" key="17">
    <source>
        <dbReference type="ARBA" id="ARBA00023004"/>
    </source>
</evidence>
<dbReference type="InterPro" id="IPR018506">
    <property type="entry name" value="Cyt_B5_heme-BS"/>
</dbReference>
<proteinExistence type="inferred from homology"/>
<evidence type="ECO:0000256" key="9">
    <source>
        <dbReference type="ARBA" id="ARBA00022722"/>
    </source>
</evidence>
<evidence type="ECO:0000256" key="12">
    <source>
        <dbReference type="ARBA" id="ARBA00022824"/>
    </source>
</evidence>
<feature type="region of interest" description="Disordered" evidence="29">
    <location>
        <begin position="829"/>
        <end position="889"/>
    </location>
</feature>
<sequence>MSSSPPPPRYISESEVARHRSQESCWLTSSGKVYDVTGFLRMHPGGKALILERAGSDVSRVMDGPPHRHSPNARRWLEQYCIGQLAGTQEAKQRQKDGTGHEVDGGNVEQDLVDWQKPLLWQVGRLGEKYDEWVHQPVDRPIRLFYSDFIESCSKTSWYVVPVVWLPLVAYLSYFCYTSLSLDSTRLTDRFAFPHKWAFPFLFLMGMFLWSLVEYLIHRYVFHMRPPASNYFLITLHFMLHGQHHKSPFDSSRLVFPPIPASLVIGFFYGLLQLLFPRAVGISMFVGGLFGYVLYDMIHYYLHYGSPTKGSYLYDLKTYHVKHHFEHQRLGFGITTKFWDYPFKTLIPEEPHEKQHQSNAALQTETEMFQKFVSRLDPKEFSQVTVSKTTTSGIAQHELGQVSRQERLVLLTMEQKCLVAQREEEELRKALEQLRKESERVVNTYKVLRAGGASRHGSPVSKPIGSSLYPCLLSQAAIEEADYRQGEVKKALCEFQRDFGKRGHEKKRRILGTEKVTRYIEEKSKAKVGATLVLGSQPPSGWLSTADASLLPPIGQDCGEAAAGEHGTQSENAEAADATQTAAALARVSSAARSYRRPPASVHLLRVPAHCPLQGTNLGARREIWETCAPLYPYGSTIFVKGTGICCSLQKEEMDEALHEVDFQLLKIENSQYLQKIDESKQELLRLKLMDRNKLQILDTYKKKLQNLTSESKRLTGELAAKKDLLVRVEAEIVQAEKECAKAEAQNKRLKTQLSDYRGPRALDYVAIKARHSELQRDVHVWERKVDIAQKPRRNCQSACPGPAGAQVVVHTYGWSERSRLLAMLVNYSSSEDEESDGGRKRRRSGDEAEEAACSKRGKPGTRNDQTGDLKKQPSRTNESGTTCQGSPHILPVPTSILEMFQEDSVEQAYSHSSRHGGRIRSFRHERGNWATYVYLPYLAESDFEELADRLISAAGAHGISLTRMADFHISLSQTVVLRHHWIEPFVLSLKEALAPFSRFLCVADRLNVYANQEKTRTFLGLEVTLGQDELVHLVGAVDKTLEAFRLATFYQDPSFHVSLAWCVGDYKERLEGLCAQLQGIVHDSEDGGELTRLWAEDIRCKSGNKVFSFQLH</sequence>
<dbReference type="PROSITE" id="PS50255">
    <property type="entry name" value="CYTOCHROME_B5_2"/>
    <property type="match status" value="1"/>
</dbReference>
<keyword evidence="33" id="KW-1185">Reference proteome</keyword>
<dbReference type="GO" id="GO:0020037">
    <property type="term" value="F:heme binding"/>
    <property type="evidence" value="ECO:0007669"/>
    <property type="project" value="InterPro"/>
</dbReference>
<keyword evidence="7" id="KW-0349">Heme</keyword>
<keyword evidence="21" id="KW-0456">Lyase</keyword>
<feature type="coiled-coil region" evidence="28">
    <location>
        <begin position="413"/>
        <end position="444"/>
    </location>
</feature>
<keyword evidence="19 30" id="KW-0472">Membrane</keyword>
<feature type="compositionally biased region" description="Polar residues" evidence="29">
    <location>
        <begin position="875"/>
        <end position="886"/>
    </location>
</feature>
<comment type="pathway">
    <text evidence="3">Sphingolipid metabolism.</text>
</comment>
<comment type="caution">
    <text evidence="32">The sequence shown here is derived from an EMBL/GenBank/DDBJ whole genome shotgun (WGS) entry which is preliminary data.</text>
</comment>
<comment type="subcellular location">
    <subcellularLocation>
        <location evidence="2">Endoplasmic reticulum membrane</location>
        <topology evidence="2">Multi-pass membrane protein</topology>
    </subcellularLocation>
</comment>
<dbReference type="HAMAP" id="MF_03040">
    <property type="entry name" value="USB1"/>
    <property type="match status" value="1"/>
</dbReference>
<evidence type="ECO:0000256" key="30">
    <source>
        <dbReference type="SAM" id="Phobius"/>
    </source>
</evidence>
<keyword evidence="15 30" id="KW-1133">Transmembrane helix</keyword>
<name>A0A8X7WSZ7_POLSE</name>
<dbReference type="Pfam" id="PF00173">
    <property type="entry name" value="Cyt-b5"/>
    <property type="match status" value="1"/>
</dbReference>
<dbReference type="InterPro" id="IPR025254">
    <property type="entry name" value="CCDC113/CCDC96_CC"/>
</dbReference>
<dbReference type="SUPFAM" id="SSF55856">
    <property type="entry name" value="Cytochrome b5-like heme/steroid binding domain"/>
    <property type="match status" value="1"/>
</dbReference>
<feature type="non-terminal residue" evidence="32">
    <location>
        <position position="1113"/>
    </location>
</feature>
<dbReference type="SMART" id="SM01117">
    <property type="entry name" value="Cyt-b5"/>
    <property type="match status" value="1"/>
</dbReference>
<dbReference type="InterPro" id="IPR001199">
    <property type="entry name" value="Cyt_B5-like_heme/steroid-bd"/>
</dbReference>
<dbReference type="PRINTS" id="PR00363">
    <property type="entry name" value="CYTOCHROMEB5"/>
</dbReference>
<evidence type="ECO:0000256" key="4">
    <source>
        <dbReference type="ARBA" id="ARBA00005189"/>
    </source>
</evidence>
<evidence type="ECO:0000256" key="16">
    <source>
        <dbReference type="ARBA" id="ARBA00023002"/>
    </source>
</evidence>
<dbReference type="GO" id="GO:0005506">
    <property type="term" value="F:iron ion binding"/>
    <property type="evidence" value="ECO:0007669"/>
    <property type="project" value="InterPro"/>
</dbReference>
<dbReference type="InterPro" id="IPR036400">
    <property type="entry name" value="Cyt_B5-like_heme/steroid_sf"/>
</dbReference>
<evidence type="ECO:0000256" key="5">
    <source>
        <dbReference type="ARBA" id="ARBA00005747"/>
    </source>
</evidence>
<dbReference type="GO" id="GO:0004518">
    <property type="term" value="F:nuclease activity"/>
    <property type="evidence" value="ECO:0007669"/>
    <property type="project" value="UniProtKB-KW"/>
</dbReference>
<comment type="cofactor">
    <cofactor evidence="1">
        <name>Zn(2+)</name>
        <dbReference type="ChEBI" id="CHEBI:29105"/>
    </cofactor>
</comment>
<dbReference type="Pfam" id="PF09749">
    <property type="entry name" value="HVSL"/>
    <property type="match status" value="1"/>
</dbReference>
<protein>
    <recommendedName>
        <fullName evidence="25">U6 snRNA phosphodiesterase 1</fullName>
    </recommendedName>
    <alternativeName>
        <fullName evidence="26">3'-5' RNA exonuclease USB1</fullName>
    </alternativeName>
</protein>
<dbReference type="GO" id="GO:0016787">
    <property type="term" value="F:hydrolase activity"/>
    <property type="evidence" value="ECO:0007669"/>
    <property type="project" value="UniProtKB-KW"/>
</dbReference>
<evidence type="ECO:0000256" key="28">
    <source>
        <dbReference type="SAM" id="Coils"/>
    </source>
</evidence>
<evidence type="ECO:0000256" key="27">
    <source>
        <dbReference type="ARBA" id="ARBA00046102"/>
    </source>
</evidence>
<dbReference type="GO" id="GO:0016829">
    <property type="term" value="F:lyase activity"/>
    <property type="evidence" value="ECO:0007669"/>
    <property type="project" value="UniProtKB-KW"/>
</dbReference>
<dbReference type="GO" id="GO:0006633">
    <property type="term" value="P:fatty acid biosynthetic process"/>
    <property type="evidence" value="ECO:0007669"/>
    <property type="project" value="UniProtKB-KW"/>
</dbReference>
<evidence type="ECO:0000256" key="26">
    <source>
        <dbReference type="ARBA" id="ARBA00030030"/>
    </source>
</evidence>
<evidence type="ECO:0000313" key="33">
    <source>
        <dbReference type="Proteomes" id="UP000886611"/>
    </source>
</evidence>
<feature type="domain" description="Cytochrome b5 heme-binding" evidence="31">
    <location>
        <begin position="8"/>
        <end position="86"/>
    </location>
</feature>
<keyword evidence="18" id="KW-0443">Lipid metabolism</keyword>
<evidence type="ECO:0000256" key="25">
    <source>
        <dbReference type="ARBA" id="ARBA00029543"/>
    </source>
</evidence>
<keyword evidence="11" id="KW-0378">Hydrolase</keyword>
<keyword evidence="14" id="KW-0862">Zinc</keyword>
<dbReference type="PROSITE" id="PS00191">
    <property type="entry name" value="CYTOCHROME_B5_1"/>
    <property type="match status" value="1"/>
</dbReference>
<keyword evidence="28" id="KW-0175">Coiled coil</keyword>
<dbReference type="FunFam" id="3.10.120.10:FF:000007">
    <property type="entry name" value="Sulfite oxidase, mitochondrial"/>
    <property type="match status" value="1"/>
</dbReference>
<evidence type="ECO:0000256" key="14">
    <source>
        <dbReference type="ARBA" id="ARBA00022833"/>
    </source>
</evidence>
<evidence type="ECO:0000259" key="31">
    <source>
        <dbReference type="PROSITE" id="PS50255"/>
    </source>
</evidence>
<gene>
    <name evidence="32" type="primary">Fa2h_0</name>
    <name evidence="32" type="ORF">GTO96_0006744</name>
</gene>
<evidence type="ECO:0000256" key="29">
    <source>
        <dbReference type="SAM" id="MobiDB-lite"/>
    </source>
</evidence>
<evidence type="ECO:0000256" key="20">
    <source>
        <dbReference type="ARBA" id="ARBA00023160"/>
    </source>
</evidence>
<comment type="catalytic activity">
    <reaction evidence="23">
        <text>a 3'-end uridylyl-uridine-RNA = a 3'-end 2',3'-cyclophospho-uridine-RNA + uridine</text>
        <dbReference type="Rhea" id="RHEA:46052"/>
        <dbReference type="Rhea" id="RHEA-COMP:17384"/>
        <dbReference type="Rhea" id="RHEA-COMP:17385"/>
        <dbReference type="ChEBI" id="CHEBI:16704"/>
        <dbReference type="ChEBI" id="CHEBI:85643"/>
        <dbReference type="ChEBI" id="CHEBI:85644"/>
    </reaction>
    <physiologicalReaction direction="left-to-right" evidence="23">
        <dbReference type="Rhea" id="RHEA:46053"/>
    </physiologicalReaction>
</comment>
<feature type="transmembrane region" description="Helical" evidence="30">
    <location>
        <begin position="197"/>
        <end position="217"/>
    </location>
</feature>
<evidence type="ECO:0000256" key="6">
    <source>
        <dbReference type="ARBA" id="ARBA00022516"/>
    </source>
</evidence>
<keyword evidence="12" id="KW-0256">Endoplasmic reticulum</keyword>
<feature type="coiled-coil region" evidence="28">
    <location>
        <begin position="663"/>
        <end position="753"/>
    </location>
</feature>
<comment type="function">
    <text evidence="27">3'-5' RNA exonuclease that trims the 3' end of oligo(U) and oligo(A) tracts of the pre-U6 small nuclear RNA (snRNA) molecule, leading to the formation of a mature U6 snRNA 3' end-terminated with a 2',3'-cyclic phosphate. Participates in the U6 snRNA 3' end processing that prevents U6 snRNA degradation. In addition also removes uridines from the 3' end of U6atac snRNA and possibly the vault RNA VTRNA1-1.</text>
</comment>
<reference evidence="32 33" key="1">
    <citation type="journal article" date="2021" name="Cell">
        <title>Tracing the genetic footprints of vertebrate landing in non-teleost ray-finned fishes.</title>
        <authorList>
            <person name="Bi X."/>
            <person name="Wang K."/>
            <person name="Yang L."/>
            <person name="Pan H."/>
            <person name="Jiang H."/>
            <person name="Wei Q."/>
            <person name="Fang M."/>
            <person name="Yu H."/>
            <person name="Zhu C."/>
            <person name="Cai Y."/>
            <person name="He Y."/>
            <person name="Gan X."/>
            <person name="Zeng H."/>
            <person name="Yu D."/>
            <person name="Zhu Y."/>
            <person name="Jiang H."/>
            <person name="Qiu Q."/>
            <person name="Yang H."/>
            <person name="Zhang Y.E."/>
            <person name="Wang W."/>
            <person name="Zhu M."/>
            <person name="He S."/>
            <person name="Zhang G."/>
        </authorList>
    </citation>
    <scope>NUCLEOTIDE SEQUENCE [LARGE SCALE GENOMIC DNA]</scope>
    <source>
        <strain evidence="32">Bchr_013</strain>
    </source>
</reference>
<feature type="non-terminal residue" evidence="32">
    <location>
        <position position="1"/>
    </location>
</feature>
<accession>A0A8X7WSZ7</accession>
<keyword evidence="22" id="KW-0539">Nucleus</keyword>
<evidence type="ECO:0000256" key="22">
    <source>
        <dbReference type="ARBA" id="ARBA00023242"/>
    </source>
</evidence>
<evidence type="ECO:0000313" key="32">
    <source>
        <dbReference type="EMBL" id="KAG2455480.1"/>
    </source>
</evidence>